<evidence type="ECO:0000256" key="8">
    <source>
        <dbReference type="ARBA" id="ARBA00051245"/>
    </source>
</evidence>
<dbReference type="Gene3D" id="3.40.50.300">
    <property type="entry name" value="P-loop containing nucleotide triphosphate hydrolases"/>
    <property type="match status" value="1"/>
</dbReference>
<dbReference type="CDD" id="cd05387">
    <property type="entry name" value="BY-kinase"/>
    <property type="match status" value="1"/>
</dbReference>
<evidence type="ECO:0000256" key="6">
    <source>
        <dbReference type="ARBA" id="ARBA00022840"/>
    </source>
</evidence>
<evidence type="ECO:0000256" key="7">
    <source>
        <dbReference type="ARBA" id="ARBA00023137"/>
    </source>
</evidence>
<evidence type="ECO:0000256" key="1">
    <source>
        <dbReference type="ARBA" id="ARBA00007316"/>
    </source>
</evidence>
<comment type="similarity">
    <text evidence="1">Belongs to the CpsD/CapB family.</text>
</comment>
<accession>A0A173V3I7</accession>
<comment type="catalytic activity">
    <reaction evidence="8">
        <text>L-tyrosyl-[protein] + ATP = O-phospho-L-tyrosyl-[protein] + ADP + H(+)</text>
        <dbReference type="Rhea" id="RHEA:10596"/>
        <dbReference type="Rhea" id="RHEA-COMP:10136"/>
        <dbReference type="Rhea" id="RHEA-COMP:20101"/>
        <dbReference type="ChEBI" id="CHEBI:15378"/>
        <dbReference type="ChEBI" id="CHEBI:30616"/>
        <dbReference type="ChEBI" id="CHEBI:46858"/>
        <dbReference type="ChEBI" id="CHEBI:61978"/>
        <dbReference type="ChEBI" id="CHEBI:456216"/>
        <dbReference type="EC" id="2.7.10.2"/>
    </reaction>
</comment>
<dbReference type="GO" id="GO:0005886">
    <property type="term" value="C:plasma membrane"/>
    <property type="evidence" value="ECO:0007669"/>
    <property type="project" value="TreeGrafter"/>
</dbReference>
<dbReference type="Proteomes" id="UP000095492">
    <property type="component" value="Unassembled WGS sequence"/>
</dbReference>
<organism evidence="10 11">
    <name type="scientific">Eubacterium ramulus</name>
    <dbReference type="NCBI Taxonomy" id="39490"/>
    <lineage>
        <taxon>Bacteria</taxon>
        <taxon>Bacillati</taxon>
        <taxon>Bacillota</taxon>
        <taxon>Clostridia</taxon>
        <taxon>Eubacteriales</taxon>
        <taxon>Eubacteriaceae</taxon>
        <taxon>Eubacterium</taxon>
    </lineage>
</organism>
<dbReference type="AlphaFoldDB" id="A0A173V3I7"/>
<proteinExistence type="inferred from homology"/>
<dbReference type="InterPro" id="IPR005702">
    <property type="entry name" value="Wzc-like_C"/>
</dbReference>
<dbReference type="EC" id="2.7.10.2" evidence="2"/>
<evidence type="ECO:0000313" key="11">
    <source>
        <dbReference type="Proteomes" id="UP000095492"/>
    </source>
</evidence>
<keyword evidence="3 10" id="KW-0808">Transferase</keyword>
<keyword evidence="6" id="KW-0067">ATP-binding</keyword>
<dbReference type="NCBIfam" id="TIGR01007">
    <property type="entry name" value="eps_fam"/>
    <property type="match status" value="1"/>
</dbReference>
<evidence type="ECO:0000256" key="4">
    <source>
        <dbReference type="ARBA" id="ARBA00022741"/>
    </source>
</evidence>
<protein>
    <recommendedName>
        <fullName evidence="2">non-specific protein-tyrosine kinase</fullName>
        <ecNumber evidence="2">2.7.10.2</ecNumber>
    </recommendedName>
</protein>
<dbReference type="OrthoDB" id="9794577at2"/>
<dbReference type="EMBL" id="CYYA01000019">
    <property type="protein sequence ID" value="CUN20815.1"/>
    <property type="molecule type" value="Genomic_DNA"/>
</dbReference>
<dbReference type="Pfam" id="PF13614">
    <property type="entry name" value="AAA_31"/>
    <property type="match status" value="1"/>
</dbReference>
<reference evidence="10 11" key="1">
    <citation type="submission" date="2015-09" db="EMBL/GenBank/DDBJ databases">
        <authorList>
            <consortium name="Pathogen Informatics"/>
        </authorList>
    </citation>
    <scope>NUCLEOTIDE SEQUENCE [LARGE SCALE GENOMIC DNA]</scope>
    <source>
        <strain evidence="10 11">2789STDY5608891</strain>
    </source>
</reference>
<evidence type="ECO:0000256" key="3">
    <source>
        <dbReference type="ARBA" id="ARBA00022679"/>
    </source>
</evidence>
<dbReference type="STRING" id="39490.ERS852448_02413"/>
<evidence type="ECO:0000256" key="5">
    <source>
        <dbReference type="ARBA" id="ARBA00022777"/>
    </source>
</evidence>
<dbReference type="GO" id="GO:0004715">
    <property type="term" value="F:non-membrane spanning protein tyrosine kinase activity"/>
    <property type="evidence" value="ECO:0007669"/>
    <property type="project" value="UniProtKB-EC"/>
</dbReference>
<dbReference type="PANTHER" id="PTHR32309:SF13">
    <property type="entry name" value="FERRIC ENTEROBACTIN TRANSPORT PROTEIN FEPE"/>
    <property type="match status" value="1"/>
</dbReference>
<dbReference type="InterPro" id="IPR050445">
    <property type="entry name" value="Bact_polysacc_biosynth/exp"/>
</dbReference>
<dbReference type="InterPro" id="IPR027417">
    <property type="entry name" value="P-loop_NTPase"/>
</dbReference>
<evidence type="ECO:0000256" key="2">
    <source>
        <dbReference type="ARBA" id="ARBA00011903"/>
    </source>
</evidence>
<sequence>MQELILEEKTTLSPVMKEIYRRLRTNLEFTGIENKVICLTSCMENDGKSSVSFNLAKILAENDKRVLFIDADMRNSVLMNRTGIPDDLKGLSHYLAGKNAASEVIYATNYKNFYVIPTGRFPKNPTELLNKPAYEVLIEGMKQTFDYVIIDTPPLGSVVDAALIAKTADASVLVISANAVSRRMANSVKEQLINANPNFLGVILNKADEGTKHYGYGKRYGSKYGYGYGYGRYGQNPKE</sequence>
<dbReference type="GO" id="GO:0005524">
    <property type="term" value="F:ATP binding"/>
    <property type="evidence" value="ECO:0007669"/>
    <property type="project" value="UniProtKB-KW"/>
</dbReference>
<dbReference type="GeneID" id="97391496"/>
<name>A0A173V3I7_EUBRA</name>
<keyword evidence="5 10" id="KW-0418">Kinase</keyword>
<evidence type="ECO:0000313" key="10">
    <source>
        <dbReference type="EMBL" id="CUN20815.1"/>
    </source>
</evidence>
<keyword evidence="7" id="KW-0829">Tyrosine-protein kinase</keyword>
<dbReference type="SUPFAM" id="SSF52540">
    <property type="entry name" value="P-loop containing nucleoside triphosphate hydrolases"/>
    <property type="match status" value="1"/>
</dbReference>
<dbReference type="PANTHER" id="PTHR32309">
    <property type="entry name" value="TYROSINE-PROTEIN KINASE"/>
    <property type="match status" value="1"/>
</dbReference>
<dbReference type="RefSeq" id="WP_055290660.1">
    <property type="nucleotide sequence ID" value="NZ_CP173382.1"/>
</dbReference>
<keyword evidence="4" id="KW-0547">Nucleotide-binding</keyword>
<feature type="domain" description="AAA" evidence="9">
    <location>
        <begin position="36"/>
        <end position="180"/>
    </location>
</feature>
<gene>
    <name evidence="10" type="primary">cpsD</name>
    <name evidence="10" type="ORF">ERS852448_02413</name>
</gene>
<evidence type="ECO:0000259" key="9">
    <source>
        <dbReference type="Pfam" id="PF13614"/>
    </source>
</evidence>
<dbReference type="InterPro" id="IPR025669">
    <property type="entry name" value="AAA_dom"/>
</dbReference>